<dbReference type="InterPro" id="IPR022292">
    <property type="entry name" value="CHP03843"/>
</dbReference>
<protein>
    <recommendedName>
        <fullName evidence="3">Repeat protein (TIGR03843 family)</fullName>
    </recommendedName>
</protein>
<reference evidence="1 2" key="1">
    <citation type="submission" date="2016-06" db="EMBL/GenBank/DDBJ databases">
        <authorList>
            <person name="Olsen C.W."/>
            <person name="Carey S."/>
            <person name="Hinshaw L."/>
            <person name="Karasin A.I."/>
        </authorList>
    </citation>
    <scope>NUCLEOTIDE SEQUENCE [LARGE SCALE GENOMIC DNA]</scope>
    <source>
        <strain evidence="1 2">LZ-22</strain>
    </source>
</reference>
<keyword evidence="2" id="KW-1185">Reference proteome</keyword>
<proteinExistence type="predicted"/>
<dbReference type="OrthoDB" id="3423180at2"/>
<dbReference type="AlphaFoldDB" id="A0A1G6HC54"/>
<sequence>MHPALTTPPPSGTGTSLRILGRIRTASNATFLAEALEPGAEPRRCVWKPVAGERPLWDFPDGTLAAREVAAYELSAAVGFDVVPSTVLVETDEGGGALQTWVDVDEDLRDLVDLVPVRRVPEGWFPIVEGLDVHGHRTTLVHRDDPRLRRLALFDAVTNNSDRKGAHLLPSGGTIMGCDHGLCFHVEPKLRTILWGWAEQPLLPGEVTLLERVLDVAPDVLGDLLDPEEVEAVLRRTHSLLGQGTLPTPQDGWPSIPWPPL</sequence>
<dbReference type="EMBL" id="FMYF01000008">
    <property type="protein sequence ID" value="SDB91859.1"/>
    <property type="molecule type" value="Genomic_DNA"/>
</dbReference>
<dbReference type="STRING" id="1577474.GA0111570_108127"/>
<evidence type="ECO:0000313" key="2">
    <source>
        <dbReference type="Proteomes" id="UP000199086"/>
    </source>
</evidence>
<evidence type="ECO:0008006" key="3">
    <source>
        <dbReference type="Google" id="ProtNLM"/>
    </source>
</evidence>
<dbReference type="NCBIfam" id="TIGR03843">
    <property type="entry name" value="SCO1664 family protein"/>
    <property type="match status" value="1"/>
</dbReference>
<organism evidence="1 2">
    <name type="scientific">Raineyella antarctica</name>
    <dbReference type="NCBI Taxonomy" id="1577474"/>
    <lineage>
        <taxon>Bacteria</taxon>
        <taxon>Bacillati</taxon>
        <taxon>Actinomycetota</taxon>
        <taxon>Actinomycetes</taxon>
        <taxon>Propionibacteriales</taxon>
        <taxon>Propionibacteriaceae</taxon>
        <taxon>Raineyella</taxon>
    </lineage>
</organism>
<dbReference type="Proteomes" id="UP000199086">
    <property type="component" value="Unassembled WGS sequence"/>
</dbReference>
<name>A0A1G6HC54_9ACTN</name>
<accession>A0A1G6HC54</accession>
<evidence type="ECO:0000313" key="1">
    <source>
        <dbReference type="EMBL" id="SDB91859.1"/>
    </source>
</evidence>
<dbReference type="RefSeq" id="WP_092611769.1">
    <property type="nucleotide sequence ID" value="NZ_FMYF01000008.1"/>
</dbReference>
<gene>
    <name evidence="1" type="ORF">GA0111570_108127</name>
</gene>